<dbReference type="InterPro" id="IPR036291">
    <property type="entry name" value="NAD(P)-bd_dom_sf"/>
</dbReference>
<dbReference type="EMBL" id="FOEE01000001">
    <property type="protein sequence ID" value="SEO40790.1"/>
    <property type="molecule type" value="Genomic_DNA"/>
</dbReference>
<dbReference type="PANTHER" id="PTHR43677:SF4">
    <property type="entry name" value="QUINONE OXIDOREDUCTASE-LIKE PROTEIN 2"/>
    <property type="match status" value="1"/>
</dbReference>
<evidence type="ECO:0000259" key="1">
    <source>
        <dbReference type="SMART" id="SM00829"/>
    </source>
</evidence>
<evidence type="ECO:0000313" key="3">
    <source>
        <dbReference type="Proteomes" id="UP000198960"/>
    </source>
</evidence>
<gene>
    <name evidence="2" type="ORF">SAMN05660991_00157</name>
</gene>
<dbReference type="STRING" id="673521.SAMN05660991_00157"/>
<dbReference type="OrthoDB" id="4190732at2"/>
<dbReference type="PANTHER" id="PTHR43677">
    <property type="entry name" value="SHORT-CHAIN DEHYDROGENASE/REDUCTASE"/>
    <property type="match status" value="1"/>
</dbReference>
<protein>
    <submittedName>
        <fullName evidence="2">NADPH2:quinone reductase</fullName>
    </submittedName>
</protein>
<dbReference type="SUPFAM" id="SSF50129">
    <property type="entry name" value="GroES-like"/>
    <property type="match status" value="1"/>
</dbReference>
<proteinExistence type="predicted"/>
<organism evidence="2 3">
    <name type="scientific">Trujillonella endophytica</name>
    <dbReference type="NCBI Taxonomy" id="673521"/>
    <lineage>
        <taxon>Bacteria</taxon>
        <taxon>Bacillati</taxon>
        <taxon>Actinomycetota</taxon>
        <taxon>Actinomycetes</taxon>
        <taxon>Geodermatophilales</taxon>
        <taxon>Geodermatophilaceae</taxon>
        <taxon>Trujillonella</taxon>
    </lineage>
</organism>
<dbReference type="Proteomes" id="UP000198960">
    <property type="component" value="Unassembled WGS sequence"/>
</dbReference>
<reference evidence="3" key="1">
    <citation type="submission" date="2016-10" db="EMBL/GenBank/DDBJ databases">
        <authorList>
            <person name="Varghese N."/>
            <person name="Submissions S."/>
        </authorList>
    </citation>
    <scope>NUCLEOTIDE SEQUENCE [LARGE SCALE GENOMIC DNA]</scope>
    <source>
        <strain evidence="3">DSM 45413</strain>
    </source>
</reference>
<sequence>MRAVQIQTLDGPEAVRLAEVDEPAAGGDKVVVDVHVAGVSFPEVLQSRGEYQIKPPVPFVPGSEVAGVVRYAPEGAAVRAGDRVAAFPGTGGFAEVAAADPRLVLPLPDTVSFAQGAAMPMNYLTVHFALTRRGQLGEGQTVLVQGAAGGVGTAAVQLAAALGARVIAVVSSEDKVGTARAAGASDVVLADGFRDRVKELTGGRGVDLVVDPVGGDRFTDSLRSLAVEGRLLVIGFTGGEIPTVKVNRLLLNNISVVGVGWGAYWMSTGPEYVQEQWADLLPLLRAGRLDPVLGTQYPLDQAAQALLELDERRARGKVLLTVR</sequence>
<dbReference type="SMART" id="SM00829">
    <property type="entry name" value="PKS_ER"/>
    <property type="match status" value="1"/>
</dbReference>
<feature type="domain" description="Enoyl reductase (ER)" evidence="1">
    <location>
        <begin position="11"/>
        <end position="320"/>
    </location>
</feature>
<dbReference type="Pfam" id="PF00107">
    <property type="entry name" value="ADH_zinc_N"/>
    <property type="match status" value="1"/>
</dbReference>
<dbReference type="AlphaFoldDB" id="A0A1H8PFV0"/>
<dbReference type="InterPro" id="IPR013149">
    <property type="entry name" value="ADH-like_C"/>
</dbReference>
<dbReference type="InterPro" id="IPR051397">
    <property type="entry name" value="Zn-ADH-like_protein"/>
</dbReference>
<dbReference type="GO" id="GO:0016491">
    <property type="term" value="F:oxidoreductase activity"/>
    <property type="evidence" value="ECO:0007669"/>
    <property type="project" value="InterPro"/>
</dbReference>
<dbReference type="InterPro" id="IPR011032">
    <property type="entry name" value="GroES-like_sf"/>
</dbReference>
<dbReference type="InterPro" id="IPR013154">
    <property type="entry name" value="ADH-like_N"/>
</dbReference>
<evidence type="ECO:0000313" key="2">
    <source>
        <dbReference type="EMBL" id="SEO40790.1"/>
    </source>
</evidence>
<dbReference type="Pfam" id="PF08240">
    <property type="entry name" value="ADH_N"/>
    <property type="match status" value="1"/>
</dbReference>
<dbReference type="Gene3D" id="3.90.180.10">
    <property type="entry name" value="Medium-chain alcohol dehydrogenases, catalytic domain"/>
    <property type="match status" value="1"/>
</dbReference>
<dbReference type="CDD" id="cd08241">
    <property type="entry name" value="QOR1"/>
    <property type="match status" value="1"/>
</dbReference>
<dbReference type="InterPro" id="IPR020843">
    <property type="entry name" value="ER"/>
</dbReference>
<dbReference type="SUPFAM" id="SSF51735">
    <property type="entry name" value="NAD(P)-binding Rossmann-fold domains"/>
    <property type="match status" value="1"/>
</dbReference>
<name>A0A1H8PFV0_9ACTN</name>
<dbReference type="Gene3D" id="3.40.50.720">
    <property type="entry name" value="NAD(P)-binding Rossmann-like Domain"/>
    <property type="match status" value="1"/>
</dbReference>
<keyword evidence="3" id="KW-1185">Reference proteome</keyword>
<accession>A0A1H8PFV0</accession>
<dbReference type="RefSeq" id="WP_091939137.1">
    <property type="nucleotide sequence ID" value="NZ_FOEE01000001.1"/>
</dbReference>